<reference evidence="1" key="2">
    <citation type="submission" date="2023-05" db="EMBL/GenBank/DDBJ databases">
        <authorList>
            <consortium name="Lawrence Berkeley National Laboratory"/>
            <person name="Steindorff A."/>
            <person name="Hensen N."/>
            <person name="Bonometti L."/>
            <person name="Westerberg I."/>
            <person name="Brannstrom I.O."/>
            <person name="Guillou S."/>
            <person name="Cros-Aarteil S."/>
            <person name="Calhoun S."/>
            <person name="Haridas S."/>
            <person name="Kuo A."/>
            <person name="Mondo S."/>
            <person name="Pangilinan J."/>
            <person name="Riley R."/>
            <person name="Labutti K."/>
            <person name="Andreopoulos B."/>
            <person name="Lipzen A."/>
            <person name="Chen C."/>
            <person name="Yanf M."/>
            <person name="Daum C."/>
            <person name="Ng V."/>
            <person name="Clum A."/>
            <person name="Ohm R."/>
            <person name="Martin F."/>
            <person name="Silar P."/>
            <person name="Natvig D."/>
            <person name="Lalanne C."/>
            <person name="Gautier V."/>
            <person name="Ament-Velasquez S.L."/>
            <person name="Kruys A."/>
            <person name="Hutchinson M.I."/>
            <person name="Powell A.J."/>
            <person name="Barry K."/>
            <person name="Miller A.N."/>
            <person name="Grigoriev I.V."/>
            <person name="Debuchy R."/>
            <person name="Gladieux P."/>
            <person name="Thoren M.H."/>
            <person name="Johannesson H."/>
        </authorList>
    </citation>
    <scope>NUCLEOTIDE SEQUENCE</scope>
    <source>
        <strain evidence="1">CBS 532.94</strain>
    </source>
</reference>
<accession>A0AAN7C9Z4</accession>
<organism evidence="1 2">
    <name type="scientific">Achaetomium macrosporum</name>
    <dbReference type="NCBI Taxonomy" id="79813"/>
    <lineage>
        <taxon>Eukaryota</taxon>
        <taxon>Fungi</taxon>
        <taxon>Dikarya</taxon>
        <taxon>Ascomycota</taxon>
        <taxon>Pezizomycotina</taxon>
        <taxon>Sordariomycetes</taxon>
        <taxon>Sordariomycetidae</taxon>
        <taxon>Sordariales</taxon>
        <taxon>Chaetomiaceae</taxon>
        <taxon>Achaetomium</taxon>
    </lineage>
</organism>
<gene>
    <name evidence="1" type="ORF">C8A03DRAFT_33880</name>
</gene>
<evidence type="ECO:0000313" key="2">
    <source>
        <dbReference type="Proteomes" id="UP001303760"/>
    </source>
</evidence>
<keyword evidence="2" id="KW-1185">Reference proteome</keyword>
<dbReference type="EMBL" id="MU860108">
    <property type="protein sequence ID" value="KAK4238134.1"/>
    <property type="molecule type" value="Genomic_DNA"/>
</dbReference>
<comment type="caution">
    <text evidence="1">The sequence shown here is derived from an EMBL/GenBank/DDBJ whole genome shotgun (WGS) entry which is preliminary data.</text>
</comment>
<proteinExistence type="predicted"/>
<dbReference type="Proteomes" id="UP001303760">
    <property type="component" value="Unassembled WGS sequence"/>
</dbReference>
<name>A0AAN7C9Z4_9PEZI</name>
<reference evidence="1" key="1">
    <citation type="journal article" date="2023" name="Mol. Phylogenet. Evol.">
        <title>Genome-scale phylogeny and comparative genomics of the fungal order Sordariales.</title>
        <authorList>
            <person name="Hensen N."/>
            <person name="Bonometti L."/>
            <person name="Westerberg I."/>
            <person name="Brannstrom I.O."/>
            <person name="Guillou S."/>
            <person name="Cros-Aarteil S."/>
            <person name="Calhoun S."/>
            <person name="Haridas S."/>
            <person name="Kuo A."/>
            <person name="Mondo S."/>
            <person name="Pangilinan J."/>
            <person name="Riley R."/>
            <person name="LaButti K."/>
            <person name="Andreopoulos B."/>
            <person name="Lipzen A."/>
            <person name="Chen C."/>
            <person name="Yan M."/>
            <person name="Daum C."/>
            <person name="Ng V."/>
            <person name="Clum A."/>
            <person name="Steindorff A."/>
            <person name="Ohm R.A."/>
            <person name="Martin F."/>
            <person name="Silar P."/>
            <person name="Natvig D.O."/>
            <person name="Lalanne C."/>
            <person name="Gautier V."/>
            <person name="Ament-Velasquez S.L."/>
            <person name="Kruys A."/>
            <person name="Hutchinson M.I."/>
            <person name="Powell A.J."/>
            <person name="Barry K."/>
            <person name="Miller A.N."/>
            <person name="Grigoriev I.V."/>
            <person name="Debuchy R."/>
            <person name="Gladieux P."/>
            <person name="Hiltunen Thoren M."/>
            <person name="Johannesson H."/>
        </authorList>
    </citation>
    <scope>NUCLEOTIDE SEQUENCE</scope>
    <source>
        <strain evidence="1">CBS 532.94</strain>
    </source>
</reference>
<dbReference type="AlphaFoldDB" id="A0AAN7C9Z4"/>
<evidence type="ECO:0000313" key="1">
    <source>
        <dbReference type="EMBL" id="KAK4238134.1"/>
    </source>
</evidence>
<sequence length="184" mass="21250">MAQTARASPPSELINLIDRWLDATRHDPRPPAGNQSLVASRPALYLAPVASKNSKERNEWYEVSGKHDWIKKSWRVHDWRLRPWKEEMVGAVEAWATKHCVVIHAGYSGGSIKARKDRDQDSVEMAAGWLHNVVTRMEKTIPGVEEEYDWQWKKLCFFKRLESFGTLAEEEEDDDDDDAMDLDN</sequence>
<protein>
    <submittedName>
        <fullName evidence="1">Uncharacterized protein</fullName>
    </submittedName>
</protein>